<proteinExistence type="predicted"/>
<feature type="transmembrane region" description="Helical" evidence="6">
    <location>
        <begin position="121"/>
        <end position="144"/>
    </location>
</feature>
<dbReference type="GO" id="GO:0005886">
    <property type="term" value="C:plasma membrane"/>
    <property type="evidence" value="ECO:0007669"/>
    <property type="project" value="UniProtKB-SubCell"/>
</dbReference>
<feature type="transmembrane region" description="Helical" evidence="6">
    <location>
        <begin position="95"/>
        <end position="115"/>
    </location>
</feature>
<evidence type="ECO:0000313" key="7">
    <source>
        <dbReference type="EMBL" id="PTX14907.1"/>
    </source>
</evidence>
<dbReference type="Proteomes" id="UP000244225">
    <property type="component" value="Unassembled WGS sequence"/>
</dbReference>
<reference evidence="7 8" key="1">
    <citation type="submission" date="2018-04" db="EMBL/GenBank/DDBJ databases">
        <title>Genomic Encyclopedia of Archaeal and Bacterial Type Strains, Phase II (KMG-II): from individual species to whole genera.</title>
        <authorList>
            <person name="Goeker M."/>
        </authorList>
    </citation>
    <scope>NUCLEOTIDE SEQUENCE [LARGE SCALE GENOMIC DNA]</scope>
    <source>
        <strain evidence="7 8">DSM 100162</strain>
    </source>
</reference>
<sequence length="378" mass="42487">MFYFTVLTDYGFSLSATKDISIYRHDVGHLSRIYSEVMTTKAVLCILSLCIITVALLLTPKYQVYSLVTCLSFTIVLGQLLLPTWFFQGVEKMKYITYINILSRTLYAILIFVFINKADDYIYINLINGGSAIVGGVIGLIIVYKKFQISFSLPNFQQIKNQLVGSWSVFISNVTVTVANNTNILILGLFATPLQLGYYSIAEKVFLIFRSFAGILHQVVYPRVCILAQASFSTLAIFLRKIVIVVLATFLPLSLLIFLLSDYIVFLITGEYLGEASFILKIISLGPFMAALNIPVSQTMLAYHLTRNYAMIMSVGAVANIILNFTLASYFKAVGTAYSILITETLITSMLFIAVYKYYPQYFFLKKNSPHGELEIKK</sequence>
<dbReference type="PANTHER" id="PTHR30250">
    <property type="entry name" value="PST FAMILY PREDICTED COLANIC ACID TRANSPORTER"/>
    <property type="match status" value="1"/>
</dbReference>
<dbReference type="PANTHER" id="PTHR30250:SF11">
    <property type="entry name" value="O-ANTIGEN TRANSPORTER-RELATED"/>
    <property type="match status" value="1"/>
</dbReference>
<feature type="transmembrane region" description="Helical" evidence="6">
    <location>
        <begin position="242"/>
        <end position="266"/>
    </location>
</feature>
<evidence type="ECO:0000256" key="2">
    <source>
        <dbReference type="ARBA" id="ARBA00022475"/>
    </source>
</evidence>
<feature type="transmembrane region" description="Helical" evidence="6">
    <location>
        <begin position="278"/>
        <end position="296"/>
    </location>
</feature>
<keyword evidence="2" id="KW-1003">Cell membrane</keyword>
<feature type="transmembrane region" description="Helical" evidence="6">
    <location>
        <begin position="42"/>
        <end position="58"/>
    </location>
</feature>
<comment type="caution">
    <text evidence="7">The sequence shown here is derived from an EMBL/GenBank/DDBJ whole genome shotgun (WGS) entry which is preliminary data.</text>
</comment>
<feature type="transmembrane region" description="Helical" evidence="6">
    <location>
        <begin position="164"/>
        <end position="190"/>
    </location>
</feature>
<dbReference type="EMBL" id="QBKI01000009">
    <property type="protein sequence ID" value="PTX14907.1"/>
    <property type="molecule type" value="Genomic_DNA"/>
</dbReference>
<evidence type="ECO:0000256" key="1">
    <source>
        <dbReference type="ARBA" id="ARBA00004651"/>
    </source>
</evidence>
<evidence type="ECO:0000256" key="5">
    <source>
        <dbReference type="ARBA" id="ARBA00023136"/>
    </source>
</evidence>
<evidence type="ECO:0000256" key="6">
    <source>
        <dbReference type="SAM" id="Phobius"/>
    </source>
</evidence>
<keyword evidence="8" id="KW-1185">Reference proteome</keyword>
<organism evidence="7 8">
    <name type="scientific">Pontibacter mucosus</name>
    <dbReference type="NCBI Taxonomy" id="1649266"/>
    <lineage>
        <taxon>Bacteria</taxon>
        <taxon>Pseudomonadati</taxon>
        <taxon>Bacteroidota</taxon>
        <taxon>Cytophagia</taxon>
        <taxon>Cytophagales</taxon>
        <taxon>Hymenobacteraceae</taxon>
        <taxon>Pontibacter</taxon>
    </lineage>
</organism>
<name>A0A2T5YDY1_9BACT</name>
<keyword evidence="5 6" id="KW-0472">Membrane</keyword>
<feature type="transmembrane region" description="Helical" evidence="6">
    <location>
        <begin position="64"/>
        <end position="83"/>
    </location>
</feature>
<dbReference type="InterPro" id="IPR050833">
    <property type="entry name" value="Poly_Biosynth_Transport"/>
</dbReference>
<protein>
    <submittedName>
        <fullName evidence="7">PST family polysaccharide transporter</fullName>
    </submittedName>
</protein>
<evidence type="ECO:0000313" key="8">
    <source>
        <dbReference type="Proteomes" id="UP000244225"/>
    </source>
</evidence>
<keyword evidence="3 6" id="KW-0812">Transmembrane</keyword>
<evidence type="ECO:0000256" key="3">
    <source>
        <dbReference type="ARBA" id="ARBA00022692"/>
    </source>
</evidence>
<comment type="subcellular location">
    <subcellularLocation>
        <location evidence="1">Cell membrane</location>
        <topology evidence="1">Multi-pass membrane protein</topology>
    </subcellularLocation>
</comment>
<accession>A0A2T5YDY1</accession>
<gene>
    <name evidence="7" type="ORF">C8N40_1094</name>
</gene>
<keyword evidence="4 6" id="KW-1133">Transmembrane helix</keyword>
<evidence type="ECO:0000256" key="4">
    <source>
        <dbReference type="ARBA" id="ARBA00022989"/>
    </source>
</evidence>
<feature type="transmembrane region" description="Helical" evidence="6">
    <location>
        <begin position="337"/>
        <end position="359"/>
    </location>
</feature>
<dbReference type="AlphaFoldDB" id="A0A2T5YDY1"/>
<dbReference type="Pfam" id="PF01943">
    <property type="entry name" value="Polysacc_synt"/>
    <property type="match status" value="1"/>
</dbReference>
<feature type="transmembrane region" description="Helical" evidence="6">
    <location>
        <begin position="308"/>
        <end position="331"/>
    </location>
</feature>
<dbReference type="InterPro" id="IPR002797">
    <property type="entry name" value="Polysacc_synth"/>
</dbReference>